<dbReference type="Pfam" id="PF07804">
    <property type="entry name" value="HipA_C"/>
    <property type="match status" value="1"/>
</dbReference>
<evidence type="ECO:0000313" key="6">
    <source>
        <dbReference type="EMBL" id="TCO22883.1"/>
    </source>
</evidence>
<proteinExistence type="inferred from homology"/>
<evidence type="ECO:0000256" key="1">
    <source>
        <dbReference type="ARBA" id="ARBA00010164"/>
    </source>
</evidence>
<sequence>MAKSPRGDQADRTIAATGDPLPGKVEVHVQIDGQDVRAGQLNSHYGRGTESATFLYDPSYLADPRAYPLEPALPLTIGAQHTAVGVSMFHSFADSSPDRWGKVLIAKAERRRARDAASTPRTLSEFSYLLGVRDDLRQGAIRFALPGTTGFIADDASGVPALTDLPALLDLAERTEDDDADLAGLTKLLRAGSSLGGARPKAHVRTDSGAIAIAKFPSRSDEWNVMTWEKVAFDLARAAGIVVPDSALLKIAGRDVHVINRFDRVASRRIGYVSAMTMLEARDGDTGSYLDIGAVIEEHSAAASEELRQLWKRMVFSVLISNLDDHLRNHGFLHLVTGSWALSPAFDLNPDPSPGAKYLSTAINETETDASVELALEVAELFRLDRSEAVAAMAEVAKAVSRWRDVATQLGQTKKQIDQLAPAFEHEQAVIARRLS</sequence>
<evidence type="ECO:0000313" key="7">
    <source>
        <dbReference type="Proteomes" id="UP000295818"/>
    </source>
</evidence>
<dbReference type="InterPro" id="IPR052028">
    <property type="entry name" value="HipA_Ser/Thr_kinase"/>
</dbReference>
<comment type="similarity">
    <text evidence="1">Belongs to the HipA Ser/Thr kinase family.</text>
</comment>
<feature type="compositionally biased region" description="Basic and acidic residues" evidence="4">
    <location>
        <begin position="1"/>
        <end position="11"/>
    </location>
</feature>
<feature type="domain" description="HipA-like C-terminal" evidence="5">
    <location>
        <begin position="193"/>
        <end position="403"/>
    </location>
</feature>
<dbReference type="PANTHER" id="PTHR37419">
    <property type="entry name" value="SERINE/THREONINE-PROTEIN KINASE TOXIN HIPA"/>
    <property type="match status" value="1"/>
</dbReference>
<dbReference type="InterPro" id="IPR012893">
    <property type="entry name" value="HipA-like_C"/>
</dbReference>
<accession>A0ABY2BJX5</accession>
<name>A0ABY2BJX5_9ACTN</name>
<keyword evidence="7" id="KW-1185">Reference proteome</keyword>
<dbReference type="RefSeq" id="WP_241998367.1">
    <property type="nucleotide sequence ID" value="NZ_SLWM01000006.1"/>
</dbReference>
<keyword evidence="2" id="KW-0808">Transferase</keyword>
<evidence type="ECO:0000256" key="4">
    <source>
        <dbReference type="SAM" id="MobiDB-lite"/>
    </source>
</evidence>
<keyword evidence="3 6" id="KW-0418">Kinase</keyword>
<reference evidence="6 7" key="1">
    <citation type="journal article" date="2015" name="Stand. Genomic Sci.">
        <title>Genomic Encyclopedia of Bacterial and Archaeal Type Strains, Phase III: the genomes of soil and plant-associated and newly described type strains.</title>
        <authorList>
            <person name="Whitman W.B."/>
            <person name="Woyke T."/>
            <person name="Klenk H.P."/>
            <person name="Zhou Y."/>
            <person name="Lilburn T.G."/>
            <person name="Beck B.J."/>
            <person name="De Vos P."/>
            <person name="Vandamme P."/>
            <person name="Eisen J.A."/>
            <person name="Garrity G."/>
            <person name="Hugenholtz P."/>
            <person name="Kyrpides N.C."/>
        </authorList>
    </citation>
    <scope>NUCLEOTIDE SEQUENCE [LARGE SCALE GENOMIC DNA]</scope>
    <source>
        <strain evidence="6 7">VKM Ac-2538</strain>
    </source>
</reference>
<dbReference type="Proteomes" id="UP000295818">
    <property type="component" value="Unassembled WGS sequence"/>
</dbReference>
<dbReference type="Gene3D" id="1.10.1070.20">
    <property type="match status" value="1"/>
</dbReference>
<organism evidence="6 7">
    <name type="scientific">Kribbella orskensis</name>
    <dbReference type="NCBI Taxonomy" id="2512216"/>
    <lineage>
        <taxon>Bacteria</taxon>
        <taxon>Bacillati</taxon>
        <taxon>Actinomycetota</taxon>
        <taxon>Actinomycetes</taxon>
        <taxon>Propionibacteriales</taxon>
        <taxon>Kribbellaceae</taxon>
        <taxon>Kribbella</taxon>
    </lineage>
</organism>
<dbReference type="EMBL" id="SLWM01000006">
    <property type="protein sequence ID" value="TCO22883.1"/>
    <property type="molecule type" value="Genomic_DNA"/>
</dbReference>
<dbReference type="PANTHER" id="PTHR37419:SF8">
    <property type="entry name" value="TOXIN YJJJ"/>
    <property type="match status" value="1"/>
</dbReference>
<gene>
    <name evidence="6" type="ORF">EV644_106191</name>
</gene>
<evidence type="ECO:0000259" key="5">
    <source>
        <dbReference type="Pfam" id="PF07804"/>
    </source>
</evidence>
<evidence type="ECO:0000256" key="3">
    <source>
        <dbReference type="ARBA" id="ARBA00022777"/>
    </source>
</evidence>
<dbReference type="GO" id="GO:0016301">
    <property type="term" value="F:kinase activity"/>
    <property type="evidence" value="ECO:0007669"/>
    <property type="project" value="UniProtKB-KW"/>
</dbReference>
<protein>
    <submittedName>
        <fullName evidence="6">Serine/threonine-protein kinase HipA</fullName>
    </submittedName>
</protein>
<feature type="region of interest" description="Disordered" evidence="4">
    <location>
        <begin position="1"/>
        <end position="20"/>
    </location>
</feature>
<comment type="caution">
    <text evidence="6">The sequence shown here is derived from an EMBL/GenBank/DDBJ whole genome shotgun (WGS) entry which is preliminary data.</text>
</comment>
<evidence type="ECO:0000256" key="2">
    <source>
        <dbReference type="ARBA" id="ARBA00022679"/>
    </source>
</evidence>